<dbReference type="Proteomes" id="UP000828048">
    <property type="component" value="Chromosome 1"/>
</dbReference>
<evidence type="ECO:0000313" key="2">
    <source>
        <dbReference type="Proteomes" id="UP000828048"/>
    </source>
</evidence>
<name>A0ACB7XRH0_9ERIC</name>
<gene>
    <name evidence="1" type="ORF">Vadar_017835</name>
</gene>
<dbReference type="EMBL" id="CM037151">
    <property type="protein sequence ID" value="KAH7843532.1"/>
    <property type="molecule type" value="Genomic_DNA"/>
</dbReference>
<protein>
    <submittedName>
        <fullName evidence="1">Uncharacterized protein</fullName>
    </submittedName>
</protein>
<keyword evidence="2" id="KW-1185">Reference proteome</keyword>
<sequence>MVHSFVSKYYCDAWLNSGGIGVARVAPHEDHELASSSCCERNWSTYSVIQSVRRNRQATSQAEDLVFVHCNLRPLSRKSKEYTEGPSKYWDISGDQFDIEGQEAAELAQLSLDEPDLEGMMFQEVKESEEQLDADEC</sequence>
<organism evidence="1 2">
    <name type="scientific">Vaccinium darrowii</name>
    <dbReference type="NCBI Taxonomy" id="229202"/>
    <lineage>
        <taxon>Eukaryota</taxon>
        <taxon>Viridiplantae</taxon>
        <taxon>Streptophyta</taxon>
        <taxon>Embryophyta</taxon>
        <taxon>Tracheophyta</taxon>
        <taxon>Spermatophyta</taxon>
        <taxon>Magnoliopsida</taxon>
        <taxon>eudicotyledons</taxon>
        <taxon>Gunneridae</taxon>
        <taxon>Pentapetalae</taxon>
        <taxon>asterids</taxon>
        <taxon>Ericales</taxon>
        <taxon>Ericaceae</taxon>
        <taxon>Vaccinioideae</taxon>
        <taxon>Vaccinieae</taxon>
        <taxon>Vaccinium</taxon>
    </lineage>
</organism>
<proteinExistence type="predicted"/>
<comment type="caution">
    <text evidence="1">The sequence shown here is derived from an EMBL/GenBank/DDBJ whole genome shotgun (WGS) entry which is preliminary data.</text>
</comment>
<evidence type="ECO:0000313" key="1">
    <source>
        <dbReference type="EMBL" id="KAH7843532.1"/>
    </source>
</evidence>
<accession>A0ACB7XRH0</accession>
<reference evidence="1 2" key="1">
    <citation type="journal article" date="2021" name="Hortic Res">
        <title>High-quality reference genome and annotation aids understanding of berry development for evergreen blueberry (Vaccinium darrowii).</title>
        <authorList>
            <person name="Yu J."/>
            <person name="Hulse-Kemp A.M."/>
            <person name="Babiker E."/>
            <person name="Staton M."/>
        </authorList>
    </citation>
    <scope>NUCLEOTIDE SEQUENCE [LARGE SCALE GENOMIC DNA]</scope>
    <source>
        <strain evidence="2">cv. NJ 8807/NJ 8810</strain>
        <tissue evidence="1">Young leaf</tissue>
    </source>
</reference>